<proteinExistence type="predicted"/>
<evidence type="ECO:0000256" key="4">
    <source>
        <dbReference type="ARBA" id="ARBA00022989"/>
    </source>
</evidence>
<evidence type="ECO:0000256" key="1">
    <source>
        <dbReference type="ARBA" id="ARBA00004141"/>
    </source>
</evidence>
<evidence type="ECO:0000256" key="2">
    <source>
        <dbReference type="ARBA" id="ARBA00022448"/>
    </source>
</evidence>
<evidence type="ECO:0000256" key="3">
    <source>
        <dbReference type="ARBA" id="ARBA00022692"/>
    </source>
</evidence>
<feature type="transmembrane region" description="Helical" evidence="6">
    <location>
        <begin position="192"/>
        <end position="216"/>
    </location>
</feature>
<dbReference type="PANTHER" id="PTHR23511">
    <property type="entry name" value="SYNAPTIC VESICLE GLYCOPROTEIN 2"/>
    <property type="match status" value="1"/>
</dbReference>
<dbReference type="EMBL" id="GEBQ01023673">
    <property type="protein sequence ID" value="JAT16304.1"/>
    <property type="molecule type" value="Transcribed_RNA"/>
</dbReference>
<comment type="subcellular location">
    <subcellularLocation>
        <location evidence="1">Membrane</location>
        <topology evidence="1">Multi-pass membrane protein</topology>
    </subcellularLocation>
</comment>
<feature type="transmembrane region" description="Helical" evidence="6">
    <location>
        <begin position="228"/>
        <end position="250"/>
    </location>
</feature>
<keyword evidence="4 6" id="KW-1133">Transmembrane helix</keyword>
<feature type="transmembrane region" description="Helical" evidence="6">
    <location>
        <begin position="168"/>
        <end position="186"/>
    </location>
</feature>
<feature type="non-terminal residue" evidence="7">
    <location>
        <position position="1"/>
    </location>
</feature>
<evidence type="ECO:0000256" key="6">
    <source>
        <dbReference type="SAM" id="Phobius"/>
    </source>
</evidence>
<dbReference type="GO" id="GO:0016020">
    <property type="term" value="C:membrane"/>
    <property type="evidence" value="ECO:0007669"/>
    <property type="project" value="UniProtKB-SubCell"/>
</dbReference>
<dbReference type="AlphaFoldDB" id="A0A1B6KYH2"/>
<dbReference type="PANTHER" id="PTHR23511:SF35">
    <property type="entry name" value="MAJOR FACILITATOR SUPERFAMILY (MFS) PROFILE DOMAIN-CONTAINING PROTEIN"/>
    <property type="match status" value="1"/>
</dbReference>
<dbReference type="InterPro" id="IPR036259">
    <property type="entry name" value="MFS_trans_sf"/>
</dbReference>
<organism evidence="7">
    <name type="scientific">Graphocephala atropunctata</name>
    <dbReference type="NCBI Taxonomy" id="36148"/>
    <lineage>
        <taxon>Eukaryota</taxon>
        <taxon>Metazoa</taxon>
        <taxon>Ecdysozoa</taxon>
        <taxon>Arthropoda</taxon>
        <taxon>Hexapoda</taxon>
        <taxon>Insecta</taxon>
        <taxon>Pterygota</taxon>
        <taxon>Neoptera</taxon>
        <taxon>Paraneoptera</taxon>
        <taxon>Hemiptera</taxon>
        <taxon>Auchenorrhyncha</taxon>
        <taxon>Membracoidea</taxon>
        <taxon>Cicadellidae</taxon>
        <taxon>Cicadellinae</taxon>
        <taxon>Cicadellini</taxon>
        <taxon>Graphocephala</taxon>
    </lineage>
</organism>
<dbReference type="SUPFAM" id="SSF103473">
    <property type="entry name" value="MFS general substrate transporter"/>
    <property type="match status" value="1"/>
</dbReference>
<accession>A0A1B6KYH2</accession>
<gene>
    <name evidence="7" type="ORF">g.993</name>
</gene>
<evidence type="ECO:0000256" key="5">
    <source>
        <dbReference type="ARBA" id="ARBA00023136"/>
    </source>
</evidence>
<keyword evidence="3 6" id="KW-0812">Transmembrane</keyword>
<evidence type="ECO:0000313" key="7">
    <source>
        <dbReference type="EMBL" id="JAT16304.1"/>
    </source>
</evidence>
<keyword evidence="2" id="KW-0813">Transport</keyword>
<evidence type="ECO:0008006" key="8">
    <source>
        <dbReference type="Google" id="ProtNLM"/>
    </source>
</evidence>
<dbReference type="Gene3D" id="1.20.1250.20">
    <property type="entry name" value="MFS general substrate transporter like domains"/>
    <property type="match status" value="1"/>
</dbReference>
<protein>
    <recommendedName>
        <fullName evidence="8">Major facilitator superfamily (MFS) profile domain-containing protein</fullName>
    </recommendedName>
</protein>
<sequence>TVLRKIYSINHGKSPEGFTVKSVTMDEGENKSIPLPSRGKGAAGVFEHIYDQTMPLFKPPYLKNLMLCIFINTTICICFNTIFVWLPELTNRMAIYQQEHEGRFYACEMLMRDPVVTAAPSETNSSSPYECQVKISNAIFLPNLIISVVLPIVILGASVVVPLFDRRFSLATLFVICGCMSLSMNWVPSASFVVFVIGGINVFTFVAYNVLTSITIELFPTYIRATAVSLNMVTCRCGSIFGSQLFSLLLDSLCTLLFNFITGLIFCCAMVPMFFKLKKERKPRDSSKNESTENGNL</sequence>
<keyword evidence="5 6" id="KW-0472">Membrane</keyword>
<feature type="transmembrane region" description="Helical" evidence="6">
    <location>
        <begin position="64"/>
        <end position="86"/>
    </location>
</feature>
<name>A0A1B6KYH2_9HEMI</name>
<reference evidence="7" key="1">
    <citation type="submission" date="2015-11" db="EMBL/GenBank/DDBJ databases">
        <title>De novo transcriptome assembly of four potential Pierce s Disease insect vectors from Arizona vineyards.</title>
        <authorList>
            <person name="Tassone E.E."/>
        </authorList>
    </citation>
    <scope>NUCLEOTIDE SEQUENCE</scope>
</reference>
<feature type="transmembrane region" description="Helical" evidence="6">
    <location>
        <begin position="256"/>
        <end position="275"/>
    </location>
</feature>
<feature type="transmembrane region" description="Helical" evidence="6">
    <location>
        <begin position="139"/>
        <end position="161"/>
    </location>
</feature>